<keyword evidence="4" id="KW-1185">Reference proteome</keyword>
<dbReference type="Proteomes" id="UP000825935">
    <property type="component" value="Chromosome 20"/>
</dbReference>
<dbReference type="GO" id="GO:0003723">
    <property type="term" value="F:RNA binding"/>
    <property type="evidence" value="ECO:0007669"/>
    <property type="project" value="InterPro"/>
</dbReference>
<feature type="repeat" description="PPR" evidence="2">
    <location>
        <begin position="395"/>
        <end position="429"/>
    </location>
</feature>
<keyword evidence="1" id="KW-0677">Repeat</keyword>
<proteinExistence type="predicted"/>
<accession>A0A8T2SFP2</accession>
<name>A0A8T2SFP2_CERRI</name>
<dbReference type="PANTHER" id="PTHR47926">
    <property type="entry name" value="PENTATRICOPEPTIDE REPEAT-CONTAINING PROTEIN"/>
    <property type="match status" value="1"/>
</dbReference>
<evidence type="ECO:0008006" key="5">
    <source>
        <dbReference type="Google" id="ProtNLM"/>
    </source>
</evidence>
<dbReference type="PANTHER" id="PTHR47926:SF533">
    <property type="entry name" value="DYW DOMAIN-CONTAINING PROTEIN"/>
    <property type="match status" value="1"/>
</dbReference>
<dbReference type="InterPro" id="IPR002885">
    <property type="entry name" value="PPR_rpt"/>
</dbReference>
<feature type="repeat" description="PPR" evidence="2">
    <location>
        <begin position="14"/>
        <end position="48"/>
    </location>
</feature>
<feature type="repeat" description="PPR" evidence="2">
    <location>
        <begin position="195"/>
        <end position="229"/>
    </location>
</feature>
<protein>
    <recommendedName>
        <fullName evidence="5">Pentatricopeptide repeat-containing protein</fullName>
    </recommendedName>
</protein>
<dbReference type="InterPro" id="IPR046960">
    <property type="entry name" value="PPR_At4g14850-like_plant"/>
</dbReference>
<dbReference type="OrthoDB" id="185373at2759"/>
<gene>
    <name evidence="3" type="ORF">KP509_20G005800</name>
</gene>
<evidence type="ECO:0000313" key="3">
    <source>
        <dbReference type="EMBL" id="KAH7330865.1"/>
    </source>
</evidence>
<evidence type="ECO:0000256" key="1">
    <source>
        <dbReference type="ARBA" id="ARBA00022737"/>
    </source>
</evidence>
<dbReference type="AlphaFoldDB" id="A0A8T2SFP2"/>
<sequence>MDAQNVFDTLDEQNIVTWTVLITSYLENGQDEEALGLYYDMRKAGIKPDEAILVCILKVCAQIGLRESLMTAYMKCASLEDAHTLFVTSSIRDVTCWSSIIAGYSLHGHNMESLELYKNMEQDGVQPNEMTFPPILKACTGLKRLECGKLVHNQIVNLGFENDNFIRSTLIEMYACAERMEEACSVFRQTSAVGDDVLLNIMIGAFVECDQNEQALELFGQICQEGVELDHVMFLWVLRACLNIREGRLMHALAIKQGFDVHVEVQNTVISMYSKMGSLDDAHAIFNSLSKRTIQSYSVLFLGHSLFGCFDEALQLYHQMNVESMIQQDQSTLTLILKICATFGTLSTGRLIYTMIAESSLDREPFMGNIIMDFFATLGSVTDTDSVFNGLHLQDMALCNVLIGAYAENGYFWDALRFFRVMQEDGIEPDERTFLCLLNASGHAGSIILSYNCFWSIIDHKIVPNSHHFTSLIDALTRAGLLCEAEMLIMNMPMEPSLVAWTALLGCGSKHVFSDCKSSESGCCNQ</sequence>
<evidence type="ECO:0000313" key="4">
    <source>
        <dbReference type="Proteomes" id="UP000825935"/>
    </source>
</evidence>
<evidence type="ECO:0000256" key="2">
    <source>
        <dbReference type="PROSITE-ProRule" id="PRU00708"/>
    </source>
</evidence>
<reference evidence="3" key="1">
    <citation type="submission" date="2021-08" db="EMBL/GenBank/DDBJ databases">
        <title>WGS assembly of Ceratopteris richardii.</title>
        <authorList>
            <person name="Marchant D.B."/>
            <person name="Chen G."/>
            <person name="Jenkins J."/>
            <person name="Shu S."/>
            <person name="Leebens-Mack J."/>
            <person name="Grimwood J."/>
            <person name="Schmutz J."/>
            <person name="Soltis P."/>
            <person name="Soltis D."/>
            <person name="Chen Z.-H."/>
        </authorList>
    </citation>
    <scope>NUCLEOTIDE SEQUENCE</scope>
    <source>
        <strain evidence="3">Whitten #5841</strain>
        <tissue evidence="3">Leaf</tissue>
    </source>
</reference>
<dbReference type="EMBL" id="CM035425">
    <property type="protein sequence ID" value="KAH7330865.1"/>
    <property type="molecule type" value="Genomic_DNA"/>
</dbReference>
<dbReference type="PROSITE" id="PS51375">
    <property type="entry name" value="PPR"/>
    <property type="match status" value="4"/>
</dbReference>
<dbReference type="GO" id="GO:0009451">
    <property type="term" value="P:RNA modification"/>
    <property type="evidence" value="ECO:0007669"/>
    <property type="project" value="InterPro"/>
</dbReference>
<dbReference type="NCBIfam" id="TIGR00756">
    <property type="entry name" value="PPR"/>
    <property type="match status" value="3"/>
</dbReference>
<dbReference type="Gene3D" id="1.25.40.10">
    <property type="entry name" value="Tetratricopeptide repeat domain"/>
    <property type="match status" value="4"/>
</dbReference>
<comment type="caution">
    <text evidence="3">The sequence shown here is derived from an EMBL/GenBank/DDBJ whole genome shotgun (WGS) entry which is preliminary data.</text>
</comment>
<dbReference type="Pfam" id="PF01535">
    <property type="entry name" value="PPR"/>
    <property type="match status" value="6"/>
</dbReference>
<feature type="repeat" description="PPR" evidence="2">
    <location>
        <begin position="93"/>
        <end position="127"/>
    </location>
</feature>
<dbReference type="InterPro" id="IPR011990">
    <property type="entry name" value="TPR-like_helical_dom_sf"/>
</dbReference>
<organism evidence="3 4">
    <name type="scientific">Ceratopteris richardii</name>
    <name type="common">Triangle waterfern</name>
    <dbReference type="NCBI Taxonomy" id="49495"/>
    <lineage>
        <taxon>Eukaryota</taxon>
        <taxon>Viridiplantae</taxon>
        <taxon>Streptophyta</taxon>
        <taxon>Embryophyta</taxon>
        <taxon>Tracheophyta</taxon>
        <taxon>Polypodiopsida</taxon>
        <taxon>Polypodiidae</taxon>
        <taxon>Polypodiales</taxon>
        <taxon>Pteridineae</taxon>
        <taxon>Pteridaceae</taxon>
        <taxon>Parkerioideae</taxon>
        <taxon>Ceratopteris</taxon>
    </lineage>
</organism>
<dbReference type="Pfam" id="PF13041">
    <property type="entry name" value="PPR_2"/>
    <property type="match status" value="2"/>
</dbReference>